<dbReference type="PANTHER" id="PTHR30473:SF1">
    <property type="entry name" value="PHOH-LIKE PROTEIN"/>
    <property type="match status" value="1"/>
</dbReference>
<dbReference type="SUPFAM" id="SSF52540">
    <property type="entry name" value="P-loop containing nucleoside triphosphate hydrolases"/>
    <property type="match status" value="1"/>
</dbReference>
<comment type="caution">
    <text evidence="9">The sequence shown here is derived from an EMBL/GenBank/DDBJ whole genome shotgun (WGS) entry which is preliminary data.</text>
</comment>
<dbReference type="GO" id="GO:0005829">
    <property type="term" value="C:cytosol"/>
    <property type="evidence" value="ECO:0007669"/>
    <property type="project" value="TreeGrafter"/>
</dbReference>
<sequence>MKTKTPVQPHYFVPEPLDNARLAHLCGPLDENLRQISAALDVTIFRRGEKFIVSGHNAERAVEILEHFYAIANKIVPIEEVQLALVEQRASMHAGNIAALTPEQEPSSEDDGAPAARSAKPRKIEPVPAVDIDINSPVLKTRRADLRGRTPHQIRYLRNILEHDISFGVGPAGTGKTYLAVACAVDALERDAVKRIILTRPAVEAGERLGFLPGDMSQKVDPYLRPLYDALYDLLGFDRTQKMFEKQVIEIAPLAYMRGRTLNHAFVILDEAQNTTVEQMKMFLTRIGFGSKAVITGDITQVDLHKNQKSGLVDAIQVLKEVRGIAFSHFNSEDVVRHPLVARIVDAYETAHNHEAEIAPLLKATALKNVRKK</sequence>
<dbReference type="InterPro" id="IPR051451">
    <property type="entry name" value="PhoH2-like"/>
</dbReference>
<dbReference type="Gene3D" id="3.40.50.300">
    <property type="entry name" value="P-loop containing nucleotide triphosphate hydrolases"/>
    <property type="match status" value="1"/>
</dbReference>
<protein>
    <recommendedName>
        <fullName evidence="6">PhoH-like protein</fullName>
    </recommendedName>
</protein>
<keyword evidence="4" id="KW-0547">Nucleotide-binding</keyword>
<dbReference type="AlphaFoldDB" id="A0A7X4GSU1"/>
<feature type="region of interest" description="Disordered" evidence="7">
    <location>
        <begin position="99"/>
        <end position="122"/>
    </location>
</feature>
<name>A0A7X4GSU1_9BURK</name>
<accession>A0A7X4GSU1</accession>
<dbReference type="Proteomes" id="UP000450012">
    <property type="component" value="Unassembled WGS sequence"/>
</dbReference>
<feature type="domain" description="PhoH-like protein" evidence="8">
    <location>
        <begin position="146"/>
        <end position="349"/>
    </location>
</feature>
<comment type="similarity">
    <text evidence="2">Belongs to the PhoH family.</text>
</comment>
<proteinExistence type="inferred from homology"/>
<dbReference type="RefSeq" id="WP_161015452.1">
    <property type="nucleotide sequence ID" value="NZ_WWCK01000005.1"/>
</dbReference>
<reference evidence="9 10" key="1">
    <citation type="submission" date="2019-12" db="EMBL/GenBank/DDBJ databases">
        <title>Novel species isolated from a subtropical stream in China.</title>
        <authorList>
            <person name="Lu H."/>
        </authorList>
    </citation>
    <scope>NUCLEOTIDE SEQUENCE [LARGE SCALE GENOMIC DNA]</scope>
    <source>
        <strain evidence="9 10">FT55W</strain>
    </source>
</reference>
<evidence type="ECO:0000256" key="4">
    <source>
        <dbReference type="ARBA" id="ARBA00022741"/>
    </source>
</evidence>
<keyword evidence="10" id="KW-1185">Reference proteome</keyword>
<dbReference type="GO" id="GO:0005524">
    <property type="term" value="F:ATP binding"/>
    <property type="evidence" value="ECO:0007669"/>
    <property type="project" value="UniProtKB-KW"/>
</dbReference>
<gene>
    <name evidence="9" type="ORF">GTP45_19105</name>
</gene>
<comment type="subcellular location">
    <subcellularLocation>
        <location evidence="1">Cytoplasm</location>
    </subcellularLocation>
</comment>
<keyword evidence="5" id="KW-0067">ATP-binding</keyword>
<evidence type="ECO:0000256" key="1">
    <source>
        <dbReference type="ARBA" id="ARBA00004496"/>
    </source>
</evidence>
<dbReference type="Pfam" id="PF02562">
    <property type="entry name" value="PhoH"/>
    <property type="match status" value="1"/>
</dbReference>
<dbReference type="EMBL" id="WWCK01000005">
    <property type="protein sequence ID" value="MYM68928.1"/>
    <property type="molecule type" value="Genomic_DNA"/>
</dbReference>
<dbReference type="InterPro" id="IPR027417">
    <property type="entry name" value="P-loop_NTPase"/>
</dbReference>
<evidence type="ECO:0000259" key="8">
    <source>
        <dbReference type="Pfam" id="PF02562"/>
    </source>
</evidence>
<dbReference type="PANTHER" id="PTHR30473">
    <property type="entry name" value="PROTEIN PHOH"/>
    <property type="match status" value="1"/>
</dbReference>
<keyword evidence="3" id="KW-0963">Cytoplasm</keyword>
<evidence type="ECO:0000256" key="6">
    <source>
        <dbReference type="ARBA" id="ARBA00039970"/>
    </source>
</evidence>
<dbReference type="InterPro" id="IPR003714">
    <property type="entry name" value="PhoH"/>
</dbReference>
<dbReference type="FunFam" id="3.40.50.300:FF:000013">
    <property type="entry name" value="PhoH family ATPase"/>
    <property type="match status" value="1"/>
</dbReference>
<evidence type="ECO:0000256" key="2">
    <source>
        <dbReference type="ARBA" id="ARBA00010393"/>
    </source>
</evidence>
<evidence type="ECO:0000313" key="9">
    <source>
        <dbReference type="EMBL" id="MYM68928.1"/>
    </source>
</evidence>
<evidence type="ECO:0000256" key="7">
    <source>
        <dbReference type="SAM" id="MobiDB-lite"/>
    </source>
</evidence>
<evidence type="ECO:0000313" key="10">
    <source>
        <dbReference type="Proteomes" id="UP000450012"/>
    </source>
</evidence>
<evidence type="ECO:0000256" key="5">
    <source>
        <dbReference type="ARBA" id="ARBA00022840"/>
    </source>
</evidence>
<organism evidence="9 10">
    <name type="scientific">Duganella rivi</name>
    <dbReference type="NCBI Taxonomy" id="2666083"/>
    <lineage>
        <taxon>Bacteria</taxon>
        <taxon>Pseudomonadati</taxon>
        <taxon>Pseudomonadota</taxon>
        <taxon>Betaproteobacteria</taxon>
        <taxon>Burkholderiales</taxon>
        <taxon>Oxalobacteraceae</taxon>
        <taxon>Telluria group</taxon>
        <taxon>Duganella</taxon>
    </lineage>
</organism>
<evidence type="ECO:0000256" key="3">
    <source>
        <dbReference type="ARBA" id="ARBA00022490"/>
    </source>
</evidence>